<keyword evidence="2" id="KW-1185">Reference proteome</keyword>
<name>A0A8H6E1W3_PETAA</name>
<dbReference type="SUPFAM" id="SSF56634">
    <property type="entry name" value="Heme-dependent catalase-like"/>
    <property type="match status" value="1"/>
</dbReference>
<sequence length="72" mass="8481">MNPRYVSNSFVNKSRPILPYLVSDYIVSRESHFYYEGKEADHDQPRALYGKVMNEKARQQPHDNTLLRIAPQ</sequence>
<organism evidence="1 2">
    <name type="scientific">Petromyces alliaceus</name>
    <name type="common">Aspergillus alliaceus</name>
    <dbReference type="NCBI Taxonomy" id="209559"/>
    <lineage>
        <taxon>Eukaryota</taxon>
        <taxon>Fungi</taxon>
        <taxon>Dikarya</taxon>
        <taxon>Ascomycota</taxon>
        <taxon>Pezizomycotina</taxon>
        <taxon>Eurotiomycetes</taxon>
        <taxon>Eurotiomycetidae</taxon>
        <taxon>Eurotiales</taxon>
        <taxon>Aspergillaceae</taxon>
        <taxon>Aspergillus</taxon>
        <taxon>Aspergillus subgen. Circumdati</taxon>
    </lineage>
</organism>
<dbReference type="AlphaFoldDB" id="A0A8H6E1W3"/>
<comment type="caution">
    <text evidence="1">The sequence shown here is derived from an EMBL/GenBank/DDBJ whole genome shotgun (WGS) entry which is preliminary data.</text>
</comment>
<gene>
    <name evidence="1" type="ORF">ETB97_008870</name>
</gene>
<dbReference type="EMBL" id="SPNV01000407">
    <property type="protein sequence ID" value="KAF5855618.1"/>
    <property type="molecule type" value="Genomic_DNA"/>
</dbReference>
<reference evidence="1 2" key="1">
    <citation type="submission" date="2019-04" db="EMBL/GenBank/DDBJ databases">
        <title>Aspergillus burnettii sp. nov., novel species from soil in southeast Queensland.</title>
        <authorList>
            <person name="Gilchrist C.L.M."/>
            <person name="Pitt J.I."/>
            <person name="Lange L."/>
            <person name="Lacey H.J."/>
            <person name="Vuong D."/>
            <person name="Midgley D.J."/>
            <person name="Greenfield P."/>
            <person name="Bradbury M."/>
            <person name="Lacey E."/>
            <person name="Busk P.K."/>
            <person name="Pilgaard B."/>
            <person name="Chooi Y.H."/>
            <person name="Piggott A.M."/>
        </authorList>
    </citation>
    <scope>NUCLEOTIDE SEQUENCE [LARGE SCALE GENOMIC DNA]</scope>
    <source>
        <strain evidence="1 2">FRR 5400</strain>
    </source>
</reference>
<accession>A0A8H6E1W3</accession>
<proteinExistence type="predicted"/>
<dbReference type="GO" id="GO:0020037">
    <property type="term" value="F:heme binding"/>
    <property type="evidence" value="ECO:0007669"/>
    <property type="project" value="InterPro"/>
</dbReference>
<dbReference type="InterPro" id="IPR020835">
    <property type="entry name" value="Catalase_sf"/>
</dbReference>
<evidence type="ECO:0000313" key="2">
    <source>
        <dbReference type="Proteomes" id="UP000541154"/>
    </source>
</evidence>
<protein>
    <submittedName>
        <fullName evidence="1">Uncharacterized protein</fullName>
    </submittedName>
</protein>
<dbReference type="Proteomes" id="UP000541154">
    <property type="component" value="Unassembled WGS sequence"/>
</dbReference>
<evidence type="ECO:0000313" key="1">
    <source>
        <dbReference type="EMBL" id="KAF5855618.1"/>
    </source>
</evidence>